<evidence type="ECO:0000313" key="2">
    <source>
        <dbReference type="Proteomes" id="UP000468668"/>
    </source>
</evidence>
<evidence type="ECO:0000313" key="1">
    <source>
        <dbReference type="EMBL" id="KAB1640599.1"/>
    </source>
</evidence>
<keyword evidence="2" id="KW-1185">Reference proteome</keyword>
<gene>
    <name evidence="1" type="ORF">F8C90_05370</name>
</gene>
<accession>A0A6N6NLH1</accession>
<sequence>MPASAMFVSVSTVAPARSASSAQCAASWVNTRESAYEKSAVVWMTRFTTGSSSGGNVRPPSSSVMISKLRRSMSPGAISLESI</sequence>
<dbReference type="EMBL" id="WAJR01000010">
    <property type="protein sequence ID" value="KAB1640599.1"/>
    <property type="molecule type" value="Genomic_DNA"/>
</dbReference>
<comment type="caution">
    <text evidence="1">The sequence shown here is derived from an EMBL/GenBank/DDBJ whole genome shotgun (WGS) entry which is preliminary data.</text>
</comment>
<proteinExistence type="predicted"/>
<name>A0A6N6NLH1_9ACTN</name>
<organism evidence="1 2">
    <name type="scientific">Ellagibacter isourolithinifaciens</name>
    <dbReference type="NCBI Taxonomy" id="2137581"/>
    <lineage>
        <taxon>Bacteria</taxon>
        <taxon>Bacillati</taxon>
        <taxon>Actinomycetota</taxon>
        <taxon>Coriobacteriia</taxon>
        <taxon>Eggerthellales</taxon>
        <taxon>Eggerthellaceae</taxon>
        <taxon>Ellagibacter</taxon>
    </lineage>
</organism>
<reference evidence="1 2" key="1">
    <citation type="submission" date="2019-09" db="EMBL/GenBank/DDBJ databases">
        <title>Whole genome shotgun sequencing (WGS) of Ellagibacter isourolithinifaciens DSM 104140(T) and Adlercreutzia muris DSM 29508(T).</title>
        <authorList>
            <person name="Stoll D.A."/>
            <person name="Danylec N."/>
            <person name="Huch M."/>
        </authorList>
    </citation>
    <scope>NUCLEOTIDE SEQUENCE [LARGE SCALE GENOMIC DNA]</scope>
    <source>
        <strain evidence="1 2">DSM 104140</strain>
    </source>
</reference>
<dbReference type="Proteomes" id="UP000468668">
    <property type="component" value="Unassembled WGS sequence"/>
</dbReference>
<protein>
    <submittedName>
        <fullName evidence="1">Uncharacterized protein</fullName>
    </submittedName>
</protein>
<dbReference type="AlphaFoldDB" id="A0A6N6NLH1"/>